<name>A0A517NER8_9BACT</name>
<dbReference type="Gene3D" id="3.90.550.10">
    <property type="entry name" value="Spore Coat Polysaccharide Biosynthesis Protein SpsA, Chain A"/>
    <property type="match status" value="1"/>
</dbReference>
<keyword evidence="2" id="KW-0808">Transferase</keyword>
<dbReference type="Proteomes" id="UP000318538">
    <property type="component" value="Chromosome"/>
</dbReference>
<dbReference type="PANTHER" id="PTHR43685:SF3">
    <property type="entry name" value="SLR2126 PROTEIN"/>
    <property type="match status" value="1"/>
</dbReference>
<dbReference type="AlphaFoldDB" id="A0A517NER8"/>
<dbReference type="SUPFAM" id="SSF53448">
    <property type="entry name" value="Nucleotide-diphospho-sugar transferases"/>
    <property type="match status" value="1"/>
</dbReference>
<proteinExistence type="predicted"/>
<evidence type="ECO:0000259" key="1">
    <source>
        <dbReference type="Pfam" id="PF00535"/>
    </source>
</evidence>
<dbReference type="InterPro" id="IPR029044">
    <property type="entry name" value="Nucleotide-diphossugar_trans"/>
</dbReference>
<feature type="domain" description="Glycosyltransferase 2-like" evidence="1">
    <location>
        <begin position="7"/>
        <end position="106"/>
    </location>
</feature>
<organism evidence="2 3">
    <name type="scientific">Rubripirellula lacrimiformis</name>
    <dbReference type="NCBI Taxonomy" id="1930273"/>
    <lineage>
        <taxon>Bacteria</taxon>
        <taxon>Pseudomonadati</taxon>
        <taxon>Planctomycetota</taxon>
        <taxon>Planctomycetia</taxon>
        <taxon>Pirellulales</taxon>
        <taxon>Pirellulaceae</taxon>
        <taxon>Rubripirellula</taxon>
    </lineage>
</organism>
<dbReference type="InterPro" id="IPR050834">
    <property type="entry name" value="Glycosyltransf_2"/>
</dbReference>
<dbReference type="EMBL" id="CP036525">
    <property type="protein sequence ID" value="QDT05624.1"/>
    <property type="molecule type" value="Genomic_DNA"/>
</dbReference>
<accession>A0A517NER8</accession>
<evidence type="ECO:0000313" key="3">
    <source>
        <dbReference type="Proteomes" id="UP000318538"/>
    </source>
</evidence>
<keyword evidence="3" id="KW-1185">Reference proteome</keyword>
<dbReference type="OrthoDB" id="9784574at2"/>
<protein>
    <submittedName>
        <fullName evidence="2">Hyaluronan synthase</fullName>
        <ecNumber evidence="2">2.4.1.212</ecNumber>
    </submittedName>
</protein>
<dbReference type="Pfam" id="PF00535">
    <property type="entry name" value="Glycos_transf_2"/>
    <property type="match status" value="1"/>
</dbReference>
<dbReference type="InterPro" id="IPR001173">
    <property type="entry name" value="Glyco_trans_2-like"/>
</dbReference>
<dbReference type="KEGG" id="rlc:K227x_40250"/>
<sequence>MKPELISVVLSTYNQPAWLEKVLWGYSVQQHREFEIVIADDGSETETAELVHQMRDQTGMTIKHVWHADDGFQKSTILNRALQSVAGDYVLFSDGDCIPRRDFVGQHFTACRPGRFLSGGYYKLPMPLSQQITPDDIRSGDAFSLNWLRQNGLPPSHRWLRLVAGKGSSVLNRVTTTRATWNGNNSSGWTADVIAAGGYDQRMRYGGQDRELGERLENAGIRGKHVRFQTVVLHLDHSRGYANQEDLDRNRQIRRETVSSGRVRTEYGLPEAA</sequence>
<dbReference type="GO" id="GO:0050501">
    <property type="term" value="F:hyaluronan synthase activity"/>
    <property type="evidence" value="ECO:0007669"/>
    <property type="project" value="UniProtKB-EC"/>
</dbReference>
<dbReference type="EC" id="2.4.1.212" evidence="2"/>
<dbReference type="RefSeq" id="WP_145171852.1">
    <property type="nucleotide sequence ID" value="NZ_CP036525.1"/>
</dbReference>
<reference evidence="2 3" key="1">
    <citation type="submission" date="2019-02" db="EMBL/GenBank/DDBJ databases">
        <title>Deep-cultivation of Planctomycetes and their phenomic and genomic characterization uncovers novel biology.</title>
        <authorList>
            <person name="Wiegand S."/>
            <person name="Jogler M."/>
            <person name="Boedeker C."/>
            <person name="Pinto D."/>
            <person name="Vollmers J."/>
            <person name="Rivas-Marin E."/>
            <person name="Kohn T."/>
            <person name="Peeters S.H."/>
            <person name="Heuer A."/>
            <person name="Rast P."/>
            <person name="Oberbeckmann S."/>
            <person name="Bunk B."/>
            <person name="Jeske O."/>
            <person name="Meyerdierks A."/>
            <person name="Storesund J.E."/>
            <person name="Kallscheuer N."/>
            <person name="Luecker S."/>
            <person name="Lage O.M."/>
            <person name="Pohl T."/>
            <person name="Merkel B.J."/>
            <person name="Hornburger P."/>
            <person name="Mueller R.-W."/>
            <person name="Bruemmer F."/>
            <person name="Labrenz M."/>
            <person name="Spormann A.M."/>
            <person name="Op den Camp H."/>
            <person name="Overmann J."/>
            <person name="Amann R."/>
            <person name="Jetten M.S.M."/>
            <person name="Mascher T."/>
            <person name="Medema M.H."/>
            <person name="Devos D.P."/>
            <person name="Kaster A.-K."/>
            <person name="Ovreas L."/>
            <person name="Rohde M."/>
            <person name="Galperin M.Y."/>
            <person name="Jogler C."/>
        </authorList>
    </citation>
    <scope>NUCLEOTIDE SEQUENCE [LARGE SCALE GENOMIC DNA]</scope>
    <source>
        <strain evidence="2 3">K22_7</strain>
    </source>
</reference>
<keyword evidence="2" id="KW-0328">Glycosyltransferase</keyword>
<gene>
    <name evidence="2" type="primary">hyaD_1</name>
    <name evidence="2" type="ORF">K227x_40250</name>
</gene>
<evidence type="ECO:0000313" key="2">
    <source>
        <dbReference type="EMBL" id="QDT05624.1"/>
    </source>
</evidence>
<dbReference type="PANTHER" id="PTHR43685">
    <property type="entry name" value="GLYCOSYLTRANSFERASE"/>
    <property type="match status" value="1"/>
</dbReference>